<comment type="similarity">
    <text evidence="1">Belongs to the EcnA/EcnB lipoprotein family.</text>
</comment>
<evidence type="ECO:0000256" key="6">
    <source>
        <dbReference type="ARBA" id="ARBA00023288"/>
    </source>
</evidence>
<evidence type="ECO:0000256" key="2">
    <source>
        <dbReference type="ARBA" id="ARBA00022475"/>
    </source>
</evidence>
<feature type="signal peptide" evidence="7">
    <location>
        <begin position="1"/>
        <end position="18"/>
    </location>
</feature>
<name>A0A7X7LT80_9RHOO</name>
<evidence type="ECO:0000256" key="5">
    <source>
        <dbReference type="ARBA" id="ARBA00023139"/>
    </source>
</evidence>
<comment type="caution">
    <text evidence="8">The sequence shown here is derived from an EMBL/GenBank/DDBJ whole genome shotgun (WGS) entry which is preliminary data.</text>
</comment>
<keyword evidence="4" id="KW-0472">Membrane</keyword>
<gene>
    <name evidence="8" type="ORF">GX576_00500</name>
</gene>
<organism evidence="8 9">
    <name type="scientific">Thauera phenolivorans</name>
    <dbReference type="NCBI Taxonomy" id="1792543"/>
    <lineage>
        <taxon>Bacteria</taxon>
        <taxon>Pseudomonadati</taxon>
        <taxon>Pseudomonadota</taxon>
        <taxon>Betaproteobacteria</taxon>
        <taxon>Rhodocyclales</taxon>
        <taxon>Zoogloeaceae</taxon>
        <taxon>Thauera</taxon>
    </lineage>
</organism>
<sequence length="42" mass="4162">MNRLAVVLATVVAGLAGAACNTVHGIGQDISATGEIIQKAVK</sequence>
<protein>
    <submittedName>
        <fullName evidence="8">Entericidin A/B family lipoprotein</fullName>
    </submittedName>
</protein>
<dbReference type="Pfam" id="PF08085">
    <property type="entry name" value="Entericidin"/>
    <property type="match status" value="1"/>
</dbReference>
<dbReference type="GO" id="GO:0016020">
    <property type="term" value="C:membrane"/>
    <property type="evidence" value="ECO:0007669"/>
    <property type="project" value="InterPro"/>
</dbReference>
<dbReference type="InterPro" id="IPR012556">
    <property type="entry name" value="Entericidin"/>
</dbReference>
<reference evidence="8 9" key="1">
    <citation type="journal article" date="2020" name="Biotechnol. Biofuels">
        <title>New insights from the biogas microbiome by comprehensive genome-resolved metagenomics of nearly 1600 species originating from multiple anaerobic digesters.</title>
        <authorList>
            <person name="Campanaro S."/>
            <person name="Treu L."/>
            <person name="Rodriguez-R L.M."/>
            <person name="Kovalovszki A."/>
            <person name="Ziels R.M."/>
            <person name="Maus I."/>
            <person name="Zhu X."/>
            <person name="Kougias P.G."/>
            <person name="Basile A."/>
            <person name="Luo G."/>
            <person name="Schluter A."/>
            <person name="Konstantinidis K.T."/>
            <person name="Angelidaki I."/>
        </authorList>
    </citation>
    <scope>NUCLEOTIDE SEQUENCE [LARGE SCALE GENOMIC DNA]</scope>
    <source>
        <strain evidence="8">AS06rmzACSIP_256</strain>
    </source>
</reference>
<dbReference type="AlphaFoldDB" id="A0A7X7LT80"/>
<keyword evidence="3 7" id="KW-0732">Signal</keyword>
<evidence type="ECO:0000256" key="4">
    <source>
        <dbReference type="ARBA" id="ARBA00023136"/>
    </source>
</evidence>
<keyword evidence="5" id="KW-0564">Palmitate</keyword>
<evidence type="ECO:0000256" key="3">
    <source>
        <dbReference type="ARBA" id="ARBA00022729"/>
    </source>
</evidence>
<accession>A0A7X7LT80</accession>
<dbReference type="Proteomes" id="UP000536534">
    <property type="component" value="Unassembled WGS sequence"/>
</dbReference>
<keyword evidence="2" id="KW-1003">Cell membrane</keyword>
<dbReference type="GO" id="GO:0009636">
    <property type="term" value="P:response to toxic substance"/>
    <property type="evidence" value="ECO:0007669"/>
    <property type="project" value="InterPro"/>
</dbReference>
<dbReference type="PROSITE" id="PS51257">
    <property type="entry name" value="PROKAR_LIPOPROTEIN"/>
    <property type="match status" value="1"/>
</dbReference>
<dbReference type="EMBL" id="JAAYYV010000010">
    <property type="protein sequence ID" value="NLF52883.1"/>
    <property type="molecule type" value="Genomic_DNA"/>
</dbReference>
<proteinExistence type="inferred from homology"/>
<evidence type="ECO:0000256" key="7">
    <source>
        <dbReference type="SAM" id="SignalP"/>
    </source>
</evidence>
<feature type="chain" id="PRO_5030865300" evidence="7">
    <location>
        <begin position="19"/>
        <end position="42"/>
    </location>
</feature>
<keyword evidence="6 8" id="KW-0449">Lipoprotein</keyword>
<evidence type="ECO:0000256" key="1">
    <source>
        <dbReference type="ARBA" id="ARBA00010296"/>
    </source>
</evidence>
<evidence type="ECO:0000313" key="9">
    <source>
        <dbReference type="Proteomes" id="UP000536534"/>
    </source>
</evidence>
<evidence type="ECO:0000313" key="8">
    <source>
        <dbReference type="EMBL" id="NLF52883.1"/>
    </source>
</evidence>